<dbReference type="PANTHER" id="PTHR33747">
    <property type="entry name" value="UPF0225 PROTEIN SCO1677"/>
    <property type="match status" value="1"/>
</dbReference>
<organism evidence="4 5">
    <name type="scientific">Nocardioides endophyticus</name>
    <dbReference type="NCBI Taxonomy" id="1353775"/>
    <lineage>
        <taxon>Bacteria</taxon>
        <taxon>Bacillati</taxon>
        <taxon>Actinomycetota</taxon>
        <taxon>Actinomycetes</taxon>
        <taxon>Propionibacteriales</taxon>
        <taxon>Nocardioidaceae</taxon>
        <taxon>Nocardioides</taxon>
    </lineage>
</organism>
<evidence type="ECO:0000256" key="1">
    <source>
        <dbReference type="ARBA" id="ARBA00010839"/>
    </source>
</evidence>
<dbReference type="InterPro" id="IPR048469">
    <property type="entry name" value="YchJ-like_M"/>
</dbReference>
<evidence type="ECO:0000313" key="5">
    <source>
        <dbReference type="Proteomes" id="UP001499882"/>
    </source>
</evidence>
<dbReference type="InterPro" id="IPR023006">
    <property type="entry name" value="YchJ-like"/>
</dbReference>
<dbReference type="SUPFAM" id="SSF103642">
    <property type="entry name" value="Sec-C motif"/>
    <property type="match status" value="1"/>
</dbReference>
<accession>A0ABP8YPR8</accession>
<dbReference type="InterPro" id="IPR032710">
    <property type="entry name" value="NTF2-like_dom_sf"/>
</dbReference>
<dbReference type="Proteomes" id="UP001499882">
    <property type="component" value="Unassembled WGS sequence"/>
</dbReference>
<evidence type="ECO:0000256" key="2">
    <source>
        <dbReference type="HAMAP-Rule" id="MF_00612"/>
    </source>
</evidence>
<dbReference type="PANTHER" id="PTHR33747:SF1">
    <property type="entry name" value="ADENYLATE CYCLASE-ASSOCIATED CAP C-TERMINAL DOMAIN-CONTAINING PROTEIN"/>
    <property type="match status" value="1"/>
</dbReference>
<comment type="similarity">
    <text evidence="1 2">Belongs to the UPF0225 family.</text>
</comment>
<comment type="caution">
    <text evidence="4">The sequence shown here is derived from an EMBL/GenBank/DDBJ whole genome shotgun (WGS) entry which is preliminary data.</text>
</comment>
<sequence>MEAEVTPSRYCAHPQTGYVSVSVAPRVQGVALQQICPCGSGTSYDACCGRLHRGAALAETPEELMRSRYAAYAVGDTDYVFRTWHPRTRPEDLSPHPGRTWTGLSILGAGEDWVEFVASYDVGGVAGEQRERSRFEQRAGRWVYVDGEFE</sequence>
<reference evidence="5" key="1">
    <citation type="journal article" date="2019" name="Int. J. Syst. Evol. Microbiol.">
        <title>The Global Catalogue of Microorganisms (GCM) 10K type strain sequencing project: providing services to taxonomists for standard genome sequencing and annotation.</title>
        <authorList>
            <consortium name="The Broad Institute Genomics Platform"/>
            <consortium name="The Broad Institute Genome Sequencing Center for Infectious Disease"/>
            <person name="Wu L."/>
            <person name="Ma J."/>
        </authorList>
    </citation>
    <scope>NUCLEOTIDE SEQUENCE [LARGE SCALE GENOMIC DNA]</scope>
    <source>
        <strain evidence="5">JCM 18532</strain>
    </source>
</reference>
<name>A0ABP8YPR8_9ACTN</name>
<evidence type="ECO:0000313" key="4">
    <source>
        <dbReference type="EMBL" id="GAA4736281.1"/>
    </source>
</evidence>
<dbReference type="Pfam" id="PF02810">
    <property type="entry name" value="SEC-C"/>
    <property type="match status" value="1"/>
</dbReference>
<proteinExistence type="inferred from homology"/>
<dbReference type="HAMAP" id="MF_00612">
    <property type="entry name" value="UPF0225"/>
    <property type="match status" value="1"/>
</dbReference>
<feature type="domain" description="YchJ-like middle NTF2-like" evidence="3">
    <location>
        <begin position="60"/>
        <end position="147"/>
    </location>
</feature>
<dbReference type="SUPFAM" id="SSF54427">
    <property type="entry name" value="NTF2-like"/>
    <property type="match status" value="1"/>
</dbReference>
<gene>
    <name evidence="4" type="ORF">GCM10023350_20140</name>
</gene>
<dbReference type="InterPro" id="IPR004027">
    <property type="entry name" value="SEC_C_motif"/>
</dbReference>
<evidence type="ECO:0000259" key="3">
    <source>
        <dbReference type="Pfam" id="PF17775"/>
    </source>
</evidence>
<dbReference type="EMBL" id="BAABKN010000013">
    <property type="protein sequence ID" value="GAA4736281.1"/>
    <property type="molecule type" value="Genomic_DNA"/>
</dbReference>
<dbReference type="Gene3D" id="3.10.450.50">
    <property type="match status" value="1"/>
</dbReference>
<keyword evidence="5" id="KW-1185">Reference proteome</keyword>
<protein>
    <recommendedName>
        <fullName evidence="2">UPF0225 protein GCM10023350_20140</fullName>
    </recommendedName>
</protein>
<dbReference type="Pfam" id="PF17775">
    <property type="entry name" value="YchJ_M-like"/>
    <property type="match status" value="1"/>
</dbReference>